<reference evidence="3 4" key="1">
    <citation type="submission" date="2019-02" db="EMBL/GenBank/DDBJ databases">
        <title>Deep-cultivation of Planctomycetes and their phenomic and genomic characterization uncovers novel biology.</title>
        <authorList>
            <person name="Wiegand S."/>
            <person name="Jogler M."/>
            <person name="Boedeker C."/>
            <person name="Pinto D."/>
            <person name="Vollmers J."/>
            <person name="Rivas-Marin E."/>
            <person name="Kohn T."/>
            <person name="Peeters S.H."/>
            <person name="Heuer A."/>
            <person name="Rast P."/>
            <person name="Oberbeckmann S."/>
            <person name="Bunk B."/>
            <person name="Jeske O."/>
            <person name="Meyerdierks A."/>
            <person name="Storesund J.E."/>
            <person name="Kallscheuer N."/>
            <person name="Luecker S."/>
            <person name="Lage O.M."/>
            <person name="Pohl T."/>
            <person name="Merkel B.J."/>
            <person name="Hornburger P."/>
            <person name="Mueller R.-W."/>
            <person name="Bruemmer F."/>
            <person name="Labrenz M."/>
            <person name="Spormann A.M."/>
            <person name="Op den Camp H."/>
            <person name="Overmann J."/>
            <person name="Amann R."/>
            <person name="Jetten M.S.M."/>
            <person name="Mascher T."/>
            <person name="Medema M.H."/>
            <person name="Devos D.P."/>
            <person name="Kaster A.-K."/>
            <person name="Ovreas L."/>
            <person name="Rohde M."/>
            <person name="Galperin M.Y."/>
            <person name="Jogler C."/>
        </authorList>
    </citation>
    <scope>NUCLEOTIDE SEQUENCE [LARGE SCALE GENOMIC DNA]</scope>
    <source>
        <strain evidence="3 4">Pan44</strain>
    </source>
</reference>
<dbReference type="OrthoDB" id="9807535at2"/>
<gene>
    <name evidence="3" type="ORF">Pan44_05080</name>
</gene>
<dbReference type="RefSeq" id="WP_145026895.1">
    <property type="nucleotide sequence ID" value="NZ_CP036271.1"/>
</dbReference>
<comment type="similarity">
    <text evidence="1">Belongs to the YciI family.</text>
</comment>
<dbReference type="EMBL" id="CP036271">
    <property type="protein sequence ID" value="QDT52496.1"/>
    <property type="molecule type" value="Genomic_DNA"/>
</dbReference>
<dbReference type="InParanoid" id="A0A517S8R5"/>
<dbReference type="Gene3D" id="3.30.70.1060">
    <property type="entry name" value="Dimeric alpha+beta barrel"/>
    <property type="match status" value="1"/>
</dbReference>
<evidence type="ECO:0000256" key="1">
    <source>
        <dbReference type="ARBA" id="ARBA00007689"/>
    </source>
</evidence>
<organism evidence="3 4">
    <name type="scientific">Caulifigura coniformis</name>
    <dbReference type="NCBI Taxonomy" id="2527983"/>
    <lineage>
        <taxon>Bacteria</taxon>
        <taxon>Pseudomonadati</taxon>
        <taxon>Planctomycetota</taxon>
        <taxon>Planctomycetia</taxon>
        <taxon>Planctomycetales</taxon>
        <taxon>Planctomycetaceae</taxon>
        <taxon>Caulifigura</taxon>
    </lineage>
</organism>
<dbReference type="Proteomes" id="UP000315700">
    <property type="component" value="Chromosome"/>
</dbReference>
<feature type="domain" description="YCII-related" evidence="2">
    <location>
        <begin position="25"/>
        <end position="115"/>
    </location>
</feature>
<name>A0A517S8R5_9PLAN</name>
<protein>
    <submittedName>
        <fullName evidence="3">YCII-related domain protein</fullName>
    </submittedName>
</protein>
<sequence>MQSQSSFMLIFRDTTPEKYESLSDVERKQSLDRWNAWYDGIAANGQMNHGHPLQPAGRLVSSRSRDAVFDGPFSEAKEAIGGYFLITARDLTEAVEIAERCPNLHYGMTVEVRPVATMCHLAKDLGMTSMRS</sequence>
<accession>A0A517S8R5</accession>
<evidence type="ECO:0000259" key="2">
    <source>
        <dbReference type="Pfam" id="PF03795"/>
    </source>
</evidence>
<evidence type="ECO:0000313" key="4">
    <source>
        <dbReference type="Proteomes" id="UP000315700"/>
    </source>
</evidence>
<dbReference type="InterPro" id="IPR005545">
    <property type="entry name" value="YCII"/>
</dbReference>
<dbReference type="AlphaFoldDB" id="A0A517S8R5"/>
<dbReference type="KEGG" id="ccos:Pan44_05080"/>
<keyword evidence="4" id="KW-1185">Reference proteome</keyword>
<proteinExistence type="inferred from homology"/>
<dbReference type="PANTHER" id="PTHR35174">
    <property type="entry name" value="BLL7171 PROTEIN-RELATED"/>
    <property type="match status" value="1"/>
</dbReference>
<evidence type="ECO:0000313" key="3">
    <source>
        <dbReference type="EMBL" id="QDT52496.1"/>
    </source>
</evidence>
<dbReference type="SUPFAM" id="SSF54909">
    <property type="entry name" value="Dimeric alpha+beta barrel"/>
    <property type="match status" value="1"/>
</dbReference>
<dbReference type="Pfam" id="PF03795">
    <property type="entry name" value="YCII"/>
    <property type="match status" value="1"/>
</dbReference>
<dbReference type="InterPro" id="IPR011008">
    <property type="entry name" value="Dimeric_a/b-barrel"/>
</dbReference>